<dbReference type="InParanoid" id="A0A369JHK0"/>
<dbReference type="AlphaFoldDB" id="A0A369JHK0"/>
<name>A0A369JHK0_HYPMA</name>
<accession>A0A369JHK0</accession>
<dbReference type="EMBL" id="LUEZ02000058">
    <property type="protein sequence ID" value="RDB20680.1"/>
    <property type="molecule type" value="Genomic_DNA"/>
</dbReference>
<comment type="caution">
    <text evidence="1">The sequence shown here is derived from an EMBL/GenBank/DDBJ whole genome shotgun (WGS) entry which is preliminary data.</text>
</comment>
<evidence type="ECO:0000313" key="1">
    <source>
        <dbReference type="EMBL" id="RDB20680.1"/>
    </source>
</evidence>
<organism evidence="1 2">
    <name type="scientific">Hypsizygus marmoreus</name>
    <name type="common">White beech mushroom</name>
    <name type="synonym">Agaricus marmoreus</name>
    <dbReference type="NCBI Taxonomy" id="39966"/>
    <lineage>
        <taxon>Eukaryota</taxon>
        <taxon>Fungi</taxon>
        <taxon>Dikarya</taxon>
        <taxon>Basidiomycota</taxon>
        <taxon>Agaricomycotina</taxon>
        <taxon>Agaricomycetes</taxon>
        <taxon>Agaricomycetidae</taxon>
        <taxon>Agaricales</taxon>
        <taxon>Tricholomatineae</taxon>
        <taxon>Lyophyllaceae</taxon>
        <taxon>Hypsizygus</taxon>
    </lineage>
</organism>
<reference evidence="1" key="1">
    <citation type="submission" date="2018-04" db="EMBL/GenBank/DDBJ databases">
        <title>Whole genome sequencing of Hypsizygus marmoreus.</title>
        <authorList>
            <person name="Choi I.-G."/>
            <person name="Min B."/>
            <person name="Kim J.-G."/>
            <person name="Kim S."/>
            <person name="Oh Y.-L."/>
            <person name="Kong W.-S."/>
            <person name="Park H."/>
            <person name="Jeong J."/>
            <person name="Song E.-S."/>
        </authorList>
    </citation>
    <scope>NUCLEOTIDE SEQUENCE [LARGE SCALE GENOMIC DNA]</scope>
    <source>
        <strain evidence="1">51987-8</strain>
    </source>
</reference>
<dbReference type="Proteomes" id="UP000076154">
    <property type="component" value="Unassembled WGS sequence"/>
</dbReference>
<evidence type="ECO:0000313" key="2">
    <source>
        <dbReference type="Proteomes" id="UP000076154"/>
    </source>
</evidence>
<proteinExistence type="predicted"/>
<keyword evidence="2" id="KW-1185">Reference proteome</keyword>
<gene>
    <name evidence="1" type="ORF">Hypma_012124</name>
</gene>
<sequence length="99" mass="11400">MHNIKTLPLTPVVTVHIQQQRHTRQLNSIGQEYDPLQHKNDLWVSPEGHEYHADVAGAINWIAGFFDSGRVQRPRVMLKTKSGGFIRSWVWLLANDDDD</sequence>
<protein>
    <submittedName>
        <fullName evidence="1">Uncharacterized protein</fullName>
    </submittedName>
</protein>